<dbReference type="EMBL" id="JPVN01000008">
    <property type="protein sequence ID" value="KGR79042.1"/>
    <property type="molecule type" value="Genomic_DNA"/>
</dbReference>
<reference evidence="1 2" key="1">
    <citation type="submission" date="2014-02" db="EMBL/GenBank/DDBJ databases">
        <title>Draft genome sequence of Lysinibacillus manganicus DSM 26584T.</title>
        <authorList>
            <person name="Zhang F."/>
            <person name="Wang G."/>
            <person name="Zhang L."/>
        </authorList>
    </citation>
    <scope>NUCLEOTIDE SEQUENCE [LARGE SCALE GENOMIC DNA]</scope>
    <source>
        <strain evidence="1 2">DSM 26584</strain>
    </source>
</reference>
<dbReference type="AlphaFoldDB" id="A0A0A3IW39"/>
<gene>
    <name evidence="1" type="ORF">CD29_08520</name>
</gene>
<keyword evidence="2" id="KW-1185">Reference proteome</keyword>
<comment type="caution">
    <text evidence="1">The sequence shown here is derived from an EMBL/GenBank/DDBJ whole genome shotgun (WGS) entry which is preliminary data.</text>
</comment>
<accession>A0A0A3IW39</accession>
<evidence type="ECO:0000313" key="2">
    <source>
        <dbReference type="Proteomes" id="UP000030416"/>
    </source>
</evidence>
<sequence>MCYHDSSTIARTMQSRAKKENILRCFLLLLNLYPYAQKKTAAANFAKLCKYGWVSKMKLLKKIEINKVVVINNLNHHGSLKK</sequence>
<protein>
    <submittedName>
        <fullName evidence="1">Uncharacterized protein</fullName>
    </submittedName>
</protein>
<proteinExistence type="predicted"/>
<evidence type="ECO:0000313" key="1">
    <source>
        <dbReference type="EMBL" id="KGR79042.1"/>
    </source>
</evidence>
<organism evidence="1 2">
    <name type="scientific">Ureibacillus manganicus DSM 26584</name>
    <dbReference type="NCBI Taxonomy" id="1384049"/>
    <lineage>
        <taxon>Bacteria</taxon>
        <taxon>Bacillati</taxon>
        <taxon>Bacillota</taxon>
        <taxon>Bacilli</taxon>
        <taxon>Bacillales</taxon>
        <taxon>Caryophanaceae</taxon>
        <taxon>Ureibacillus</taxon>
    </lineage>
</organism>
<dbReference type="Proteomes" id="UP000030416">
    <property type="component" value="Unassembled WGS sequence"/>
</dbReference>
<name>A0A0A3IW39_9BACL</name>